<evidence type="ECO:0000256" key="3">
    <source>
        <dbReference type="ARBA" id="ARBA00022801"/>
    </source>
</evidence>
<dbReference type="InterPro" id="IPR050180">
    <property type="entry name" value="RNR_Ribonuclease"/>
</dbReference>
<dbReference type="InterPro" id="IPR040476">
    <property type="entry name" value="CSD2"/>
</dbReference>
<evidence type="ECO:0000256" key="6">
    <source>
        <dbReference type="HAMAP-Rule" id="MF_01895"/>
    </source>
</evidence>
<dbReference type="PANTHER" id="PTHR23355:SF9">
    <property type="entry name" value="DIS3-LIKE EXONUCLEASE 2"/>
    <property type="match status" value="1"/>
</dbReference>
<evidence type="ECO:0000313" key="10">
    <source>
        <dbReference type="Proteomes" id="UP000617628"/>
    </source>
</evidence>
<dbReference type="InterPro" id="IPR003029">
    <property type="entry name" value="S1_domain"/>
</dbReference>
<comment type="caution">
    <text evidence="9">The sequence shown here is derived from an EMBL/GenBank/DDBJ whole genome shotgun (WGS) entry which is preliminary data.</text>
</comment>
<dbReference type="SMART" id="SM00316">
    <property type="entry name" value="S1"/>
    <property type="match status" value="1"/>
</dbReference>
<dbReference type="Pfam" id="PF00575">
    <property type="entry name" value="S1"/>
    <property type="match status" value="1"/>
</dbReference>
<evidence type="ECO:0000313" key="9">
    <source>
        <dbReference type="EMBL" id="MBK1879779.1"/>
    </source>
</evidence>
<evidence type="ECO:0000259" key="8">
    <source>
        <dbReference type="PROSITE" id="PS50126"/>
    </source>
</evidence>
<feature type="region of interest" description="Disordered" evidence="7">
    <location>
        <begin position="118"/>
        <end position="139"/>
    </location>
</feature>
<dbReference type="SUPFAM" id="SSF50249">
    <property type="entry name" value="Nucleic acid-binding proteins"/>
    <property type="match status" value="4"/>
</dbReference>
<dbReference type="PROSITE" id="PS50126">
    <property type="entry name" value="S1"/>
    <property type="match status" value="1"/>
</dbReference>
<dbReference type="Pfam" id="PF00773">
    <property type="entry name" value="RNB"/>
    <property type="match status" value="1"/>
</dbReference>
<evidence type="ECO:0000256" key="7">
    <source>
        <dbReference type="SAM" id="MobiDB-lite"/>
    </source>
</evidence>
<dbReference type="AlphaFoldDB" id="A0A934S2B4"/>
<sequence>MKLRERIIALLQAEDYAPLDKSGISAELGLGKKERRNLDYEIRLLLSKGDIIRIKGDRFAIPKDVDLVTGTIKFRQKGSAILIPDGKKSDPNPTPIQIAAEDTSVAMHDDKVVVRIADGPPDQPVWKRPRKQADPRASEGPFGRVIRIQKRARDTVVGTLCKTRFFHYVAPDDPRIIHDIYVPPPEESGLDPIPTVGSKVVAKLHEWEQRHVNPEGELILNLGRTHEPQAELMAVLHKYNLDPEFPEDVLKEASVVPPKVTEKQRIGRRDLREAFTFTIDPDDAKDFDDAISLEYPDDKHVRVGIHIADVAAYVRGGTKLDKEAFNRGNSTYLVGIVIPMLPRSLSNGICSLVEDEDRLTKTVFVTFDKKKRKIVDVDYANTVIRSNKRLTYKQAYALLKNDDLQVARDLQLPPAHQTGSTGRALNSLTDGELAKLQKSVRELWSFASKLRDERFKNGSLNLDMEETKIFVDEKGYADRLEKIHNDESHQLIEEYMLLANECVAREMKRNRLPSIYRVHEDPDEERLNDLREYMATWGIETGDLNNRKDLMKLLETLGGHPQSRLLRTQVLRSLKKACYKSTPDGHFGLAKNDYLHFTSPIRRYSDLVTHRVFNHFLVKVRGEPALNDSTPRYNASKAGSVAEHLSHTEVNSVDAERESIKVKLLEFFERELDKKKKTAFDAIITEVRNHGMFIELTESNAFGMVHISALRDDLYRLNASGTALIGRRKHNAYSLGQTIQVEVHKVDRFKRQVDFRLCDKQNPNNPQPKVMPVHPDDLGSEIAFKKSDKGKSKRHSRGSSPKKGKAKPGKPTKRGRSAASAKPKRKASRKRKR</sequence>
<keyword evidence="4 6" id="KW-0269">Exonuclease</keyword>
<keyword evidence="10" id="KW-1185">Reference proteome</keyword>
<proteinExistence type="inferred from homology"/>
<dbReference type="HAMAP" id="MF_01895">
    <property type="entry name" value="RNase_R"/>
    <property type="match status" value="1"/>
</dbReference>
<dbReference type="SMART" id="SM00955">
    <property type="entry name" value="RNB"/>
    <property type="match status" value="1"/>
</dbReference>
<dbReference type="EC" id="3.1.13.1" evidence="6"/>
<organism evidence="9 10">
    <name type="scientific">Pelagicoccus mobilis</name>
    <dbReference type="NCBI Taxonomy" id="415221"/>
    <lineage>
        <taxon>Bacteria</taxon>
        <taxon>Pseudomonadati</taxon>
        <taxon>Verrucomicrobiota</taxon>
        <taxon>Opitutia</taxon>
        <taxon>Puniceicoccales</taxon>
        <taxon>Pelagicoccaceae</taxon>
        <taxon>Pelagicoccus</taxon>
    </lineage>
</organism>
<keyword evidence="5 6" id="KW-0694">RNA-binding</keyword>
<keyword evidence="2 6" id="KW-0540">Nuclease</keyword>
<name>A0A934S2B4_9BACT</name>
<dbReference type="InterPro" id="IPR011805">
    <property type="entry name" value="RNase_R"/>
</dbReference>
<protein>
    <recommendedName>
        <fullName evidence="6">Ribonuclease R</fullName>
        <shortName evidence="6">RNase R</shortName>
        <ecNumber evidence="6">3.1.13.1</ecNumber>
    </recommendedName>
</protein>
<dbReference type="EMBL" id="JAENIL010000058">
    <property type="protein sequence ID" value="MBK1879779.1"/>
    <property type="molecule type" value="Genomic_DNA"/>
</dbReference>
<dbReference type="CDD" id="cd04471">
    <property type="entry name" value="S1_RNase_R"/>
    <property type="match status" value="1"/>
</dbReference>
<evidence type="ECO:0000256" key="1">
    <source>
        <dbReference type="ARBA" id="ARBA00022490"/>
    </source>
</evidence>
<dbReference type="Proteomes" id="UP000617628">
    <property type="component" value="Unassembled WGS sequence"/>
</dbReference>
<reference evidence="9" key="1">
    <citation type="submission" date="2021-01" db="EMBL/GenBank/DDBJ databases">
        <title>Modified the classification status of verrucomicrobia.</title>
        <authorList>
            <person name="Feng X."/>
        </authorList>
    </citation>
    <scope>NUCLEOTIDE SEQUENCE</scope>
    <source>
        <strain evidence="9">KCTC 13126</strain>
    </source>
</reference>
<accession>A0A934S2B4</accession>
<comment type="subcellular location">
    <subcellularLocation>
        <location evidence="6">Cytoplasm</location>
    </subcellularLocation>
</comment>
<comment type="function">
    <text evidence="6">3'-5' exoribonuclease that releases 5'-nucleoside monophosphates and is involved in maturation of structured RNAs.</text>
</comment>
<dbReference type="Pfam" id="PF17876">
    <property type="entry name" value="CSD2"/>
    <property type="match status" value="1"/>
</dbReference>
<dbReference type="RefSeq" id="WP_200357992.1">
    <property type="nucleotide sequence ID" value="NZ_JAENIL010000058.1"/>
</dbReference>
<feature type="compositionally biased region" description="Basic residues" evidence="7">
    <location>
        <begin position="791"/>
        <end position="833"/>
    </location>
</feature>
<dbReference type="Gene3D" id="2.40.50.140">
    <property type="entry name" value="Nucleic acid-binding proteins"/>
    <property type="match status" value="1"/>
</dbReference>
<dbReference type="GO" id="GO:0005829">
    <property type="term" value="C:cytosol"/>
    <property type="evidence" value="ECO:0007669"/>
    <property type="project" value="TreeGrafter"/>
</dbReference>
<dbReference type="PROSITE" id="PS01175">
    <property type="entry name" value="RIBONUCLEASE_II"/>
    <property type="match status" value="1"/>
</dbReference>
<keyword evidence="3 6" id="KW-0378">Hydrolase</keyword>
<gene>
    <name evidence="6" type="primary">rnr</name>
    <name evidence="9" type="ORF">JIN87_23040</name>
</gene>
<evidence type="ECO:0000256" key="4">
    <source>
        <dbReference type="ARBA" id="ARBA00022839"/>
    </source>
</evidence>
<comment type="catalytic activity">
    <reaction evidence="6">
        <text>Exonucleolytic cleavage in the 3'- to 5'-direction to yield nucleoside 5'-phosphates.</text>
        <dbReference type="EC" id="3.1.13.1"/>
    </reaction>
</comment>
<feature type="domain" description="S1 motif" evidence="8">
    <location>
        <begin position="677"/>
        <end position="758"/>
    </location>
</feature>
<evidence type="ECO:0000256" key="2">
    <source>
        <dbReference type="ARBA" id="ARBA00022722"/>
    </source>
</evidence>
<dbReference type="InterPro" id="IPR012340">
    <property type="entry name" value="NA-bd_OB-fold"/>
</dbReference>
<dbReference type="GO" id="GO:0008859">
    <property type="term" value="F:exoribonuclease II activity"/>
    <property type="evidence" value="ECO:0007669"/>
    <property type="project" value="UniProtKB-UniRule"/>
</dbReference>
<dbReference type="InterPro" id="IPR001900">
    <property type="entry name" value="RNase_II/R"/>
</dbReference>
<keyword evidence="1 6" id="KW-0963">Cytoplasm</keyword>
<dbReference type="InterPro" id="IPR022966">
    <property type="entry name" value="RNase_II/R_CS"/>
</dbReference>
<evidence type="ECO:0000256" key="5">
    <source>
        <dbReference type="ARBA" id="ARBA00022884"/>
    </source>
</evidence>
<feature type="region of interest" description="Disordered" evidence="7">
    <location>
        <begin position="758"/>
        <end position="833"/>
    </location>
</feature>
<dbReference type="GO" id="GO:0006402">
    <property type="term" value="P:mRNA catabolic process"/>
    <property type="evidence" value="ECO:0007669"/>
    <property type="project" value="TreeGrafter"/>
</dbReference>
<dbReference type="PANTHER" id="PTHR23355">
    <property type="entry name" value="RIBONUCLEASE"/>
    <property type="match status" value="1"/>
</dbReference>
<dbReference type="GO" id="GO:0003723">
    <property type="term" value="F:RNA binding"/>
    <property type="evidence" value="ECO:0007669"/>
    <property type="project" value="UniProtKB-UniRule"/>
</dbReference>
<comment type="similarity">
    <text evidence="6">Belongs to the RNR ribonuclease family. RNase R subfamily.</text>
</comment>